<proteinExistence type="predicted"/>
<dbReference type="PROSITE" id="PS51257">
    <property type="entry name" value="PROKAR_LIPOPROTEIN"/>
    <property type="match status" value="1"/>
</dbReference>
<dbReference type="AlphaFoldDB" id="A0A1I4RN30"/>
<protein>
    <recommendedName>
        <fullName evidence="4">DoxX-like family protein</fullName>
    </recommendedName>
</protein>
<name>A0A1I4RN30_9FLAO</name>
<feature type="transmembrane region" description="Helical" evidence="1">
    <location>
        <begin position="6"/>
        <end position="33"/>
    </location>
</feature>
<organism evidence="2 3">
    <name type="scientific">Flavobacterium succinicans</name>
    <dbReference type="NCBI Taxonomy" id="29536"/>
    <lineage>
        <taxon>Bacteria</taxon>
        <taxon>Pseudomonadati</taxon>
        <taxon>Bacteroidota</taxon>
        <taxon>Flavobacteriia</taxon>
        <taxon>Flavobacteriales</taxon>
        <taxon>Flavobacteriaceae</taxon>
        <taxon>Flavobacterium</taxon>
    </lineage>
</organism>
<dbReference type="eggNOG" id="ENOG5032Y3H">
    <property type="taxonomic scope" value="Bacteria"/>
</dbReference>
<dbReference type="EMBL" id="FOUT01000001">
    <property type="protein sequence ID" value="SFM53622.1"/>
    <property type="molecule type" value="Genomic_DNA"/>
</dbReference>
<keyword evidence="3" id="KW-1185">Reference proteome</keyword>
<dbReference type="Proteomes" id="UP000182961">
    <property type="component" value="Unassembled WGS sequence"/>
</dbReference>
<keyword evidence="1" id="KW-0472">Membrane</keyword>
<evidence type="ECO:0000313" key="3">
    <source>
        <dbReference type="Proteomes" id="UP000182961"/>
    </source>
</evidence>
<sequence length="91" mass="10002">MNKVTFFYGLALGLLVAFVGCFLFVTFFTDYEFTTGVAFLKAQGFLGKLIAIGSLLDLALFGILLKLNKELMARGVVFSVFILALATLFFL</sequence>
<evidence type="ECO:0008006" key="4">
    <source>
        <dbReference type="Google" id="ProtNLM"/>
    </source>
</evidence>
<feature type="transmembrane region" description="Helical" evidence="1">
    <location>
        <begin position="71"/>
        <end position="90"/>
    </location>
</feature>
<gene>
    <name evidence="2" type="ORF">SAMN05444143_101437</name>
</gene>
<dbReference type="RefSeq" id="WP_024980324.1">
    <property type="nucleotide sequence ID" value="NZ_CBCRUM010000009.1"/>
</dbReference>
<accession>A0A1I4RN30</accession>
<evidence type="ECO:0000313" key="2">
    <source>
        <dbReference type="EMBL" id="SFM53622.1"/>
    </source>
</evidence>
<feature type="transmembrane region" description="Helical" evidence="1">
    <location>
        <begin position="45"/>
        <end position="65"/>
    </location>
</feature>
<keyword evidence="1" id="KW-1133">Transmembrane helix</keyword>
<keyword evidence="1" id="KW-0812">Transmembrane</keyword>
<reference evidence="3" key="1">
    <citation type="submission" date="2016-10" db="EMBL/GenBank/DDBJ databases">
        <authorList>
            <person name="Varghese N."/>
            <person name="Submissions S."/>
        </authorList>
    </citation>
    <scope>NUCLEOTIDE SEQUENCE [LARGE SCALE GENOMIC DNA]</scope>
    <source>
        <strain evidence="3">DSM 4002</strain>
    </source>
</reference>
<evidence type="ECO:0000256" key="1">
    <source>
        <dbReference type="SAM" id="Phobius"/>
    </source>
</evidence>